<name>A0A0A9FWZ7_ARUDO</name>
<accession>A0A0A9FWZ7</accession>
<dbReference type="EMBL" id="GBRH01183070">
    <property type="protein sequence ID" value="JAE14826.1"/>
    <property type="molecule type" value="Transcribed_RNA"/>
</dbReference>
<evidence type="ECO:0000313" key="1">
    <source>
        <dbReference type="EMBL" id="JAE14826.1"/>
    </source>
</evidence>
<sequence>MFIHPTDHNLIGWDEVLSTPNIHSSKLSQIYIYDPKDKVFPS</sequence>
<organism evidence="1">
    <name type="scientific">Arundo donax</name>
    <name type="common">Giant reed</name>
    <name type="synonym">Donax arundinaceus</name>
    <dbReference type="NCBI Taxonomy" id="35708"/>
    <lineage>
        <taxon>Eukaryota</taxon>
        <taxon>Viridiplantae</taxon>
        <taxon>Streptophyta</taxon>
        <taxon>Embryophyta</taxon>
        <taxon>Tracheophyta</taxon>
        <taxon>Spermatophyta</taxon>
        <taxon>Magnoliopsida</taxon>
        <taxon>Liliopsida</taxon>
        <taxon>Poales</taxon>
        <taxon>Poaceae</taxon>
        <taxon>PACMAD clade</taxon>
        <taxon>Arundinoideae</taxon>
        <taxon>Arundineae</taxon>
        <taxon>Arundo</taxon>
    </lineage>
</organism>
<dbReference type="AlphaFoldDB" id="A0A0A9FWZ7"/>
<proteinExistence type="predicted"/>
<reference evidence="1" key="1">
    <citation type="submission" date="2014-09" db="EMBL/GenBank/DDBJ databases">
        <authorList>
            <person name="Magalhaes I.L.F."/>
            <person name="Oliveira U."/>
            <person name="Santos F.R."/>
            <person name="Vidigal T.H.D.A."/>
            <person name="Brescovit A.D."/>
            <person name="Santos A.J."/>
        </authorList>
    </citation>
    <scope>NUCLEOTIDE SEQUENCE</scope>
    <source>
        <tissue evidence="1">Shoot tissue taken approximately 20 cm above the soil surface</tissue>
    </source>
</reference>
<protein>
    <submittedName>
        <fullName evidence="1">Uncharacterized protein</fullName>
    </submittedName>
</protein>
<reference evidence="1" key="2">
    <citation type="journal article" date="2015" name="Data Brief">
        <title>Shoot transcriptome of the giant reed, Arundo donax.</title>
        <authorList>
            <person name="Barrero R.A."/>
            <person name="Guerrero F.D."/>
            <person name="Moolhuijzen P."/>
            <person name="Goolsby J.A."/>
            <person name="Tidwell J."/>
            <person name="Bellgard S.E."/>
            <person name="Bellgard M.I."/>
        </authorList>
    </citation>
    <scope>NUCLEOTIDE SEQUENCE</scope>
    <source>
        <tissue evidence="1">Shoot tissue taken approximately 20 cm above the soil surface</tissue>
    </source>
</reference>